<evidence type="ECO:0000256" key="2">
    <source>
        <dbReference type="ARBA" id="ARBA00007441"/>
    </source>
</evidence>
<dbReference type="InterPro" id="IPR015422">
    <property type="entry name" value="PyrdxlP-dep_Trfase_small"/>
</dbReference>
<dbReference type="CDD" id="cd00609">
    <property type="entry name" value="AAT_like"/>
    <property type="match status" value="1"/>
</dbReference>
<dbReference type="Pfam" id="PF00155">
    <property type="entry name" value="Aminotran_1_2"/>
    <property type="match status" value="1"/>
</dbReference>
<evidence type="ECO:0000256" key="4">
    <source>
        <dbReference type="ARBA" id="ARBA00022576"/>
    </source>
</evidence>
<dbReference type="STRING" id="759914.BP951000_1360"/>
<keyword evidence="6" id="KW-0663">Pyridoxal phosphate</keyword>
<dbReference type="PANTHER" id="PTHR42790:SF19">
    <property type="entry name" value="KYNURENINE_ALPHA-AMINOADIPATE AMINOTRANSFERASE, MITOCHONDRIAL"/>
    <property type="match status" value="1"/>
</dbReference>
<dbReference type="SUPFAM" id="SSF53383">
    <property type="entry name" value="PLP-dependent transferases"/>
    <property type="match status" value="1"/>
</dbReference>
<comment type="similarity">
    <text evidence="2">Belongs to the class-I pyridoxal-phosphate-dependent aminotransferase family.</text>
</comment>
<reference evidence="8 9" key="1">
    <citation type="journal article" date="2010" name="PLoS ONE">
        <title>The complete genome sequence of the pathogenic intestinal spirochete Brachyspira pilosicoli and comparison with other Brachyspira genomes.</title>
        <authorList>
            <person name="Wanchanthuek P."/>
            <person name="Bellgard M.I."/>
            <person name="La T."/>
            <person name="Ryan K."/>
            <person name="Moolhuijzen P."/>
            <person name="Chapman B."/>
            <person name="Black M."/>
            <person name="Schibeci D."/>
            <person name="Hunter A."/>
            <person name="Barrero R."/>
            <person name="Phillips N.D."/>
            <person name="Hampson D.J."/>
        </authorList>
    </citation>
    <scope>NUCLEOTIDE SEQUENCE [LARGE SCALE GENOMIC DNA]</scope>
    <source>
        <strain evidence="9">ATCC BAA-1826 / 95/1000</strain>
    </source>
</reference>
<dbReference type="HOGENOM" id="CLU_017584_0_6_12"/>
<sequence length="401" mass="44956">MDIFMKLRLSKRALQEDFQGDFVKMMLEVAAKGNLISFAGGLPNPSSFPVEAVKEACIKVLSNNGAGALQYNSVDGYLPLREFIANRYKKSGINLEAKDIVITNGSQQALDIISSVLVDAGDNIMLEDPSYLAALQTFHLYNANIQTVNLKEDGADVEEVKNVIEKYNPKFFYSIPTFQNPTGITYTNEVREKIANIVKKSDTFFVEDNPYGELRFKGEHQNSFGKLLGEQAILLGTFSKTVAPGLRLGWIASPVKELVTKMKEYKQLVDMHTNIFSQMVVAEYLKNNDYDEHIKTIIDLYGKQCNCMLECLDKYMPKDMHWTHPEGGMFIWATLPKGLDAIELGKKAAEAGVAVTAGEPFYERKRGEGTFRLNYTNSSFENIDKGISILAKVIEDMKKSQ</sequence>
<dbReference type="AlphaFoldDB" id="D8IDX4"/>
<dbReference type="InterPro" id="IPR015421">
    <property type="entry name" value="PyrdxlP-dep_Trfase_major"/>
</dbReference>
<evidence type="ECO:0000256" key="6">
    <source>
        <dbReference type="ARBA" id="ARBA00022898"/>
    </source>
</evidence>
<protein>
    <submittedName>
        <fullName evidence="8">Putative transcriptional regulator, GntR family</fullName>
    </submittedName>
</protein>
<evidence type="ECO:0000256" key="1">
    <source>
        <dbReference type="ARBA" id="ARBA00001933"/>
    </source>
</evidence>
<proteinExistence type="inferred from homology"/>
<evidence type="ECO:0000256" key="3">
    <source>
        <dbReference type="ARBA" id="ARBA00011738"/>
    </source>
</evidence>
<organism evidence="8 9">
    <name type="scientific">Brachyspira pilosicoli (strain ATCC BAA-1826 / 95/1000)</name>
    <dbReference type="NCBI Taxonomy" id="759914"/>
    <lineage>
        <taxon>Bacteria</taxon>
        <taxon>Pseudomonadati</taxon>
        <taxon>Spirochaetota</taxon>
        <taxon>Spirochaetia</taxon>
        <taxon>Brachyspirales</taxon>
        <taxon>Brachyspiraceae</taxon>
        <taxon>Brachyspira</taxon>
    </lineage>
</organism>
<dbReference type="Gene3D" id="3.90.1150.10">
    <property type="entry name" value="Aspartate Aminotransferase, domain 1"/>
    <property type="match status" value="1"/>
</dbReference>
<accession>D8IDX4</accession>
<dbReference type="InterPro" id="IPR004839">
    <property type="entry name" value="Aminotransferase_I/II_large"/>
</dbReference>
<dbReference type="InParanoid" id="D8IDX4"/>
<dbReference type="GO" id="GO:0030170">
    <property type="term" value="F:pyridoxal phosphate binding"/>
    <property type="evidence" value="ECO:0007669"/>
    <property type="project" value="InterPro"/>
</dbReference>
<evidence type="ECO:0000256" key="5">
    <source>
        <dbReference type="ARBA" id="ARBA00022679"/>
    </source>
</evidence>
<dbReference type="Proteomes" id="UP000000332">
    <property type="component" value="Chromosome"/>
</dbReference>
<dbReference type="EMBL" id="CP002025">
    <property type="protein sequence ID" value="ADK31347.1"/>
    <property type="molecule type" value="Genomic_DNA"/>
</dbReference>
<keyword evidence="4" id="KW-0032">Aminotransferase</keyword>
<evidence type="ECO:0000259" key="7">
    <source>
        <dbReference type="Pfam" id="PF00155"/>
    </source>
</evidence>
<dbReference type="eggNOG" id="COG1167">
    <property type="taxonomic scope" value="Bacteria"/>
</dbReference>
<dbReference type="KEGG" id="bpo:BP951000_1360"/>
<dbReference type="GO" id="GO:1901605">
    <property type="term" value="P:alpha-amino acid metabolic process"/>
    <property type="evidence" value="ECO:0007669"/>
    <property type="project" value="TreeGrafter"/>
</dbReference>
<feature type="domain" description="Aminotransferase class I/classII large" evidence="7">
    <location>
        <begin position="47"/>
        <end position="388"/>
    </location>
</feature>
<dbReference type="GO" id="GO:0008483">
    <property type="term" value="F:transaminase activity"/>
    <property type="evidence" value="ECO:0007669"/>
    <property type="project" value="UniProtKB-KW"/>
</dbReference>
<gene>
    <name evidence="8" type="ordered locus">BP951000_1360</name>
</gene>
<dbReference type="FunCoup" id="D8IDX4">
    <property type="interactions" value="156"/>
</dbReference>
<comment type="cofactor">
    <cofactor evidence="1">
        <name>pyridoxal 5'-phosphate</name>
        <dbReference type="ChEBI" id="CHEBI:597326"/>
    </cofactor>
</comment>
<evidence type="ECO:0000313" key="9">
    <source>
        <dbReference type="Proteomes" id="UP000000332"/>
    </source>
</evidence>
<dbReference type="Gene3D" id="3.40.640.10">
    <property type="entry name" value="Type I PLP-dependent aspartate aminotransferase-like (Major domain)"/>
    <property type="match status" value="1"/>
</dbReference>
<evidence type="ECO:0000313" key="8">
    <source>
        <dbReference type="EMBL" id="ADK31347.1"/>
    </source>
</evidence>
<keyword evidence="5" id="KW-0808">Transferase</keyword>
<dbReference type="InterPro" id="IPR015424">
    <property type="entry name" value="PyrdxlP-dep_Trfase"/>
</dbReference>
<dbReference type="InterPro" id="IPR050859">
    <property type="entry name" value="Class-I_PLP-dep_aminotransf"/>
</dbReference>
<comment type="subunit">
    <text evidence="3">Homodimer.</text>
</comment>
<name>D8IDX4_BRAP9</name>
<keyword evidence="9" id="KW-1185">Reference proteome</keyword>
<dbReference type="PANTHER" id="PTHR42790">
    <property type="entry name" value="AMINOTRANSFERASE"/>
    <property type="match status" value="1"/>
</dbReference>
<dbReference type="FunFam" id="3.40.640.10:FF:000053">
    <property type="entry name" value="Aminotransferase, class I"/>
    <property type="match status" value="1"/>
</dbReference>